<reference evidence="2" key="1">
    <citation type="submission" date="2023-06" db="EMBL/GenBank/DDBJ databases">
        <authorList>
            <consortium name="Lawrence Berkeley National Laboratory"/>
            <person name="Ahrendt S."/>
            <person name="Sahu N."/>
            <person name="Indic B."/>
            <person name="Wong-Bajracharya J."/>
            <person name="Merenyi Z."/>
            <person name="Ke H.-M."/>
            <person name="Monk M."/>
            <person name="Kocsube S."/>
            <person name="Drula E."/>
            <person name="Lipzen A."/>
            <person name="Balint B."/>
            <person name="Henrissat B."/>
            <person name="Andreopoulos B."/>
            <person name="Martin F.M."/>
            <person name="Harder C.B."/>
            <person name="Rigling D."/>
            <person name="Ford K.L."/>
            <person name="Foster G.D."/>
            <person name="Pangilinan J."/>
            <person name="Papanicolaou A."/>
            <person name="Barry K."/>
            <person name="LaButti K."/>
            <person name="Viragh M."/>
            <person name="Koriabine M."/>
            <person name="Yan M."/>
            <person name="Riley R."/>
            <person name="Champramary S."/>
            <person name="Plett K.L."/>
            <person name="Tsai I.J."/>
            <person name="Slot J."/>
            <person name="Sipos G."/>
            <person name="Plett J."/>
            <person name="Nagy L.G."/>
            <person name="Grigoriev I.V."/>
        </authorList>
    </citation>
    <scope>NUCLEOTIDE SEQUENCE</scope>
    <source>
        <strain evidence="2">FPL87.14</strain>
    </source>
</reference>
<evidence type="ECO:0000313" key="2">
    <source>
        <dbReference type="EMBL" id="KAK0456969.1"/>
    </source>
</evidence>
<feature type="region of interest" description="Disordered" evidence="1">
    <location>
        <begin position="1"/>
        <end position="21"/>
    </location>
</feature>
<sequence length="245" mass="27709">MSQQPMELPGLSSLTNEQDVGQEGGHVLHEEYEEIPMILDPVLLEEGIRSIATSRPTLSIPSSPEFPLQEPGIPIIIRTDTPTNDDSYTPHSPTNSEYIVWLSDHHLAPHTADRLPHTASRSSTLTPDPQSTSIIRRAATASRDAAAREELTTIAEFYCHAAGPRLEMETSAQYWRRQHANRAETDAINEAEAEAYHQYPLQFEPVWLERYRQYWAHQIEQRLPGVSISTWMEQRACTCSGNNDH</sequence>
<proteinExistence type="predicted"/>
<keyword evidence="3" id="KW-1185">Reference proteome</keyword>
<gene>
    <name evidence="2" type="ORF">EV421DRAFT_1729479</name>
</gene>
<protein>
    <submittedName>
        <fullName evidence="2">Uncharacterized protein</fullName>
    </submittedName>
</protein>
<accession>A0AA39KBV0</accession>
<name>A0AA39KBV0_9AGAR</name>
<organism evidence="2 3">
    <name type="scientific">Armillaria borealis</name>
    <dbReference type="NCBI Taxonomy" id="47425"/>
    <lineage>
        <taxon>Eukaryota</taxon>
        <taxon>Fungi</taxon>
        <taxon>Dikarya</taxon>
        <taxon>Basidiomycota</taxon>
        <taxon>Agaricomycotina</taxon>
        <taxon>Agaricomycetes</taxon>
        <taxon>Agaricomycetidae</taxon>
        <taxon>Agaricales</taxon>
        <taxon>Marasmiineae</taxon>
        <taxon>Physalacriaceae</taxon>
        <taxon>Armillaria</taxon>
    </lineage>
</organism>
<evidence type="ECO:0000256" key="1">
    <source>
        <dbReference type="SAM" id="MobiDB-lite"/>
    </source>
</evidence>
<dbReference type="Proteomes" id="UP001175226">
    <property type="component" value="Unassembled WGS sequence"/>
</dbReference>
<evidence type="ECO:0000313" key="3">
    <source>
        <dbReference type="Proteomes" id="UP001175226"/>
    </source>
</evidence>
<comment type="caution">
    <text evidence="2">The sequence shown here is derived from an EMBL/GenBank/DDBJ whole genome shotgun (WGS) entry which is preliminary data.</text>
</comment>
<dbReference type="EMBL" id="JAUEPT010000001">
    <property type="protein sequence ID" value="KAK0456969.1"/>
    <property type="molecule type" value="Genomic_DNA"/>
</dbReference>
<dbReference type="AlphaFoldDB" id="A0AA39KBV0"/>